<proteinExistence type="predicted"/>
<dbReference type="AlphaFoldDB" id="A0A392R8E2"/>
<comment type="caution">
    <text evidence="1">The sequence shown here is derived from an EMBL/GenBank/DDBJ whole genome shotgun (WGS) entry which is preliminary data.</text>
</comment>
<dbReference type="EMBL" id="LXQA010192273">
    <property type="protein sequence ID" value="MCI32050.1"/>
    <property type="molecule type" value="Genomic_DNA"/>
</dbReference>
<sequence>MELEEHDQLVTSTRSVVVIHYLVPQTISQCSNEVGSLDLATVSFKKGVYGTGFSVVTRIILQEFPCVEMQALIGNTKNGGMIIIVE</sequence>
<name>A0A392R8E2_9FABA</name>
<protein>
    <submittedName>
        <fullName evidence="1">Uncharacterized protein</fullName>
    </submittedName>
</protein>
<accession>A0A392R8E2</accession>
<organism evidence="1 2">
    <name type="scientific">Trifolium medium</name>
    <dbReference type="NCBI Taxonomy" id="97028"/>
    <lineage>
        <taxon>Eukaryota</taxon>
        <taxon>Viridiplantae</taxon>
        <taxon>Streptophyta</taxon>
        <taxon>Embryophyta</taxon>
        <taxon>Tracheophyta</taxon>
        <taxon>Spermatophyta</taxon>
        <taxon>Magnoliopsida</taxon>
        <taxon>eudicotyledons</taxon>
        <taxon>Gunneridae</taxon>
        <taxon>Pentapetalae</taxon>
        <taxon>rosids</taxon>
        <taxon>fabids</taxon>
        <taxon>Fabales</taxon>
        <taxon>Fabaceae</taxon>
        <taxon>Papilionoideae</taxon>
        <taxon>50 kb inversion clade</taxon>
        <taxon>NPAAA clade</taxon>
        <taxon>Hologalegina</taxon>
        <taxon>IRL clade</taxon>
        <taxon>Trifolieae</taxon>
        <taxon>Trifolium</taxon>
    </lineage>
</organism>
<evidence type="ECO:0000313" key="1">
    <source>
        <dbReference type="EMBL" id="MCI32050.1"/>
    </source>
</evidence>
<reference evidence="1 2" key="1">
    <citation type="journal article" date="2018" name="Front. Plant Sci.">
        <title>Red Clover (Trifolium pratense) and Zigzag Clover (T. medium) - A Picture of Genomic Similarities and Differences.</title>
        <authorList>
            <person name="Dluhosova J."/>
            <person name="Istvanek J."/>
            <person name="Nedelnik J."/>
            <person name="Repkova J."/>
        </authorList>
    </citation>
    <scope>NUCLEOTIDE SEQUENCE [LARGE SCALE GENOMIC DNA]</scope>
    <source>
        <strain evidence="2">cv. 10/8</strain>
        <tissue evidence="1">Leaf</tissue>
    </source>
</reference>
<dbReference type="Proteomes" id="UP000265520">
    <property type="component" value="Unassembled WGS sequence"/>
</dbReference>
<feature type="non-terminal residue" evidence="1">
    <location>
        <position position="86"/>
    </location>
</feature>
<evidence type="ECO:0000313" key="2">
    <source>
        <dbReference type="Proteomes" id="UP000265520"/>
    </source>
</evidence>
<keyword evidence="2" id="KW-1185">Reference proteome</keyword>